<dbReference type="Gene3D" id="3.10.100.10">
    <property type="entry name" value="Mannose-Binding Protein A, subunit A"/>
    <property type="match status" value="1"/>
</dbReference>
<reference evidence="4 5" key="2">
    <citation type="submission" date="2025-04" db="UniProtKB">
        <authorList>
            <consortium name="RefSeq"/>
        </authorList>
    </citation>
    <scope>IDENTIFICATION</scope>
    <source>
        <strain evidence="4 5">S238N-H82</strain>
        <tissue evidence="4 5">Testes</tissue>
    </source>
</reference>
<proteinExistence type="predicted"/>
<organism evidence="3 5">
    <name type="scientific">Branchiostoma floridae</name>
    <name type="common">Florida lancelet</name>
    <name type="synonym">Amphioxus</name>
    <dbReference type="NCBI Taxonomy" id="7739"/>
    <lineage>
        <taxon>Eukaryota</taxon>
        <taxon>Metazoa</taxon>
        <taxon>Chordata</taxon>
        <taxon>Cephalochordata</taxon>
        <taxon>Leptocardii</taxon>
        <taxon>Amphioxiformes</taxon>
        <taxon>Branchiostomatidae</taxon>
        <taxon>Branchiostoma</taxon>
    </lineage>
</organism>
<keyword evidence="3" id="KW-1185">Reference proteome</keyword>
<dbReference type="InterPro" id="IPR001304">
    <property type="entry name" value="C-type_lectin-like"/>
</dbReference>
<dbReference type="CDD" id="cd00037">
    <property type="entry name" value="CLECT"/>
    <property type="match status" value="1"/>
</dbReference>
<sequence length="136" mass="15388">MQTVSAATCPDGYMKYREVCYKAFDTYKTFSESAEICRSDGGTLAMPRDAGINAFLYSLTTTLGSNDDFWFGLHDQRQEGKWTWMDDTALGTGNYTAWAADQPNSYKGEEDCALLHTGWYDYPCQEKEGFFCQVIP</sequence>
<dbReference type="RefSeq" id="XP_035675991.1">
    <property type="nucleotide sequence ID" value="XM_035820098.1"/>
</dbReference>
<evidence type="ECO:0000313" key="5">
    <source>
        <dbReference type="RefSeq" id="XP_035675992.1"/>
    </source>
</evidence>
<dbReference type="OMA" id="ESNEVCC"/>
<dbReference type="SUPFAM" id="SSF56436">
    <property type="entry name" value="C-type lectin-like"/>
    <property type="match status" value="1"/>
</dbReference>
<dbReference type="PANTHER" id="PTHR22799:SF6">
    <property type="entry name" value="C-TYPE LECTIN DOMAIN FAMILY 4 MEMBER M-LIKE"/>
    <property type="match status" value="1"/>
</dbReference>
<evidence type="ECO:0000313" key="4">
    <source>
        <dbReference type="RefSeq" id="XP_035675991.1"/>
    </source>
</evidence>
<feature type="domain" description="C-type lectin" evidence="2">
    <location>
        <begin position="16"/>
        <end position="133"/>
    </location>
</feature>
<dbReference type="OrthoDB" id="2142683at2759"/>
<dbReference type="InterPro" id="IPR051663">
    <property type="entry name" value="CLec_Tetranectin-domain"/>
</dbReference>
<dbReference type="GO" id="GO:0030246">
    <property type="term" value="F:carbohydrate binding"/>
    <property type="evidence" value="ECO:0007669"/>
    <property type="project" value="UniProtKB-KW"/>
</dbReference>
<dbReference type="RefSeq" id="XP_035675992.1">
    <property type="nucleotide sequence ID" value="XM_035820099.1"/>
</dbReference>
<evidence type="ECO:0000313" key="3">
    <source>
        <dbReference type="Proteomes" id="UP000001554"/>
    </source>
</evidence>
<dbReference type="SMART" id="SM00034">
    <property type="entry name" value="CLECT"/>
    <property type="match status" value="1"/>
</dbReference>
<protein>
    <submittedName>
        <fullName evidence="4 5">Perlucin-like</fullName>
    </submittedName>
</protein>
<dbReference type="InterPro" id="IPR016186">
    <property type="entry name" value="C-type_lectin-like/link_sf"/>
</dbReference>
<dbReference type="PANTHER" id="PTHR22799">
    <property type="entry name" value="TETRANECTIN-RELATED"/>
    <property type="match status" value="1"/>
</dbReference>
<evidence type="ECO:0000259" key="2">
    <source>
        <dbReference type="PROSITE" id="PS50041"/>
    </source>
</evidence>
<reference evidence="3" key="1">
    <citation type="journal article" date="2020" name="Nat. Ecol. Evol.">
        <title>Deeply conserved synteny resolves early events in vertebrate evolution.</title>
        <authorList>
            <person name="Simakov O."/>
            <person name="Marletaz F."/>
            <person name="Yue J.X."/>
            <person name="O'Connell B."/>
            <person name="Jenkins J."/>
            <person name="Brandt A."/>
            <person name="Calef R."/>
            <person name="Tung C.H."/>
            <person name="Huang T.K."/>
            <person name="Schmutz J."/>
            <person name="Satoh N."/>
            <person name="Yu J.K."/>
            <person name="Putnam N.H."/>
            <person name="Green R.E."/>
            <person name="Rokhsar D.S."/>
        </authorList>
    </citation>
    <scope>NUCLEOTIDE SEQUENCE [LARGE SCALE GENOMIC DNA]</scope>
    <source>
        <strain evidence="3">S238N-H82</strain>
    </source>
</reference>
<dbReference type="Proteomes" id="UP000001554">
    <property type="component" value="Chromosome 5"/>
</dbReference>
<gene>
    <name evidence="4 5" type="primary">LOC118415455</name>
</gene>
<dbReference type="Pfam" id="PF00059">
    <property type="entry name" value="Lectin_C"/>
    <property type="match status" value="1"/>
</dbReference>
<dbReference type="KEGG" id="bfo:118415455"/>
<name>A0A9J7MPQ2_BRAFL</name>
<dbReference type="InterPro" id="IPR016187">
    <property type="entry name" value="CTDL_fold"/>
</dbReference>
<dbReference type="PROSITE" id="PS50041">
    <property type="entry name" value="C_TYPE_LECTIN_2"/>
    <property type="match status" value="1"/>
</dbReference>
<keyword evidence="1" id="KW-0430">Lectin</keyword>
<dbReference type="GeneID" id="118415455"/>
<accession>A0A9J7MPQ2</accession>
<evidence type="ECO:0000256" key="1">
    <source>
        <dbReference type="ARBA" id="ARBA00022734"/>
    </source>
</evidence>
<dbReference type="AlphaFoldDB" id="A0A9J7MPQ2"/>